<evidence type="ECO:0000313" key="7">
    <source>
        <dbReference type="EMBL" id="MDK6275830.1"/>
    </source>
</evidence>
<keyword evidence="3 6" id="KW-0812">Transmembrane</keyword>
<evidence type="ECO:0000256" key="1">
    <source>
        <dbReference type="ARBA" id="ARBA00004141"/>
    </source>
</evidence>
<protein>
    <submittedName>
        <fullName evidence="7">Inorganic phosphate transporter</fullName>
    </submittedName>
</protein>
<evidence type="ECO:0000256" key="4">
    <source>
        <dbReference type="ARBA" id="ARBA00022989"/>
    </source>
</evidence>
<evidence type="ECO:0000313" key="8">
    <source>
        <dbReference type="Proteomes" id="UP001240483"/>
    </source>
</evidence>
<dbReference type="EMBL" id="JASODW010000013">
    <property type="protein sequence ID" value="MDK6275830.1"/>
    <property type="molecule type" value="Genomic_DNA"/>
</dbReference>
<feature type="transmembrane region" description="Helical" evidence="6">
    <location>
        <begin position="131"/>
        <end position="164"/>
    </location>
</feature>
<name>A0AAP4CA11_9MICC</name>
<dbReference type="Proteomes" id="UP001240483">
    <property type="component" value="Unassembled WGS sequence"/>
</dbReference>
<proteinExistence type="predicted"/>
<dbReference type="InterPro" id="IPR001204">
    <property type="entry name" value="Phos_transporter"/>
</dbReference>
<feature type="transmembrane region" description="Helical" evidence="6">
    <location>
        <begin position="225"/>
        <end position="243"/>
    </location>
</feature>
<feature type="transmembrane region" description="Helical" evidence="6">
    <location>
        <begin position="76"/>
        <end position="95"/>
    </location>
</feature>
<dbReference type="GO" id="GO:0035435">
    <property type="term" value="P:phosphate ion transmembrane transport"/>
    <property type="evidence" value="ECO:0007669"/>
    <property type="project" value="TreeGrafter"/>
</dbReference>
<evidence type="ECO:0000256" key="6">
    <source>
        <dbReference type="SAM" id="Phobius"/>
    </source>
</evidence>
<accession>A0AAP4CA11</accession>
<feature type="transmembrane region" description="Helical" evidence="6">
    <location>
        <begin position="313"/>
        <end position="336"/>
    </location>
</feature>
<keyword evidence="2" id="KW-0813">Transport</keyword>
<dbReference type="RefSeq" id="WP_285333505.1">
    <property type="nucleotide sequence ID" value="NZ_JASODW010000013.1"/>
</dbReference>
<dbReference type="PANTHER" id="PTHR11101:SF80">
    <property type="entry name" value="PHOSPHATE TRANSPORTER"/>
    <property type="match status" value="1"/>
</dbReference>
<gene>
    <name evidence="7" type="ORF">QP116_08825</name>
</gene>
<dbReference type="Pfam" id="PF01384">
    <property type="entry name" value="PHO4"/>
    <property type="match status" value="1"/>
</dbReference>
<dbReference type="GO" id="GO:0005315">
    <property type="term" value="F:phosphate transmembrane transporter activity"/>
    <property type="evidence" value="ECO:0007669"/>
    <property type="project" value="InterPro"/>
</dbReference>
<sequence>MGFLLVFAVLLWALVTFLNGFHDASNAVATSVRTRALTPGLATLMVAGFAAAGTFLSTGLGIAFQDQFELTLASGKAGLVMAIAALASAAMWSLFTWWRGQPTSQTHGMYGGLIGAVVAAMTLGHMENTGVWLTLLIAVLLPLAVTVIIAPLMSILVMIPIAWLMRYQTPNSADRIGRVSQATATAAVAFAHGLQDGQRLAVFLLVVTSTAGMGFDYGDMLGFEAITAVILAAGMLVGGWRITYTLSTRLVQLDPLRAGMAKVSSSLLVFFGSIAFHLPISSTQSVTTSLLGAGLTQRHVTVNQRRAFDVASYWLMTPVATFLVSAILFLAASPLIG</sequence>
<keyword evidence="5 6" id="KW-0472">Membrane</keyword>
<evidence type="ECO:0000256" key="5">
    <source>
        <dbReference type="ARBA" id="ARBA00023136"/>
    </source>
</evidence>
<dbReference type="AlphaFoldDB" id="A0AAP4CA11"/>
<evidence type="ECO:0000256" key="2">
    <source>
        <dbReference type="ARBA" id="ARBA00022448"/>
    </source>
</evidence>
<comment type="subcellular location">
    <subcellularLocation>
        <location evidence="1">Membrane</location>
        <topology evidence="1">Multi-pass membrane protein</topology>
    </subcellularLocation>
</comment>
<feature type="transmembrane region" description="Helical" evidence="6">
    <location>
        <begin position="263"/>
        <end position="280"/>
    </location>
</feature>
<organism evidence="7 8">
    <name type="scientific">Pseudoglutamicibacter cumminsii</name>
    <dbReference type="NCBI Taxonomy" id="156979"/>
    <lineage>
        <taxon>Bacteria</taxon>
        <taxon>Bacillati</taxon>
        <taxon>Actinomycetota</taxon>
        <taxon>Actinomycetes</taxon>
        <taxon>Micrococcales</taxon>
        <taxon>Micrococcaceae</taxon>
        <taxon>Pseudoglutamicibacter</taxon>
    </lineage>
</organism>
<keyword evidence="4 6" id="KW-1133">Transmembrane helix</keyword>
<evidence type="ECO:0000256" key="3">
    <source>
        <dbReference type="ARBA" id="ARBA00022692"/>
    </source>
</evidence>
<comment type="caution">
    <text evidence="7">The sequence shown here is derived from an EMBL/GenBank/DDBJ whole genome shotgun (WGS) entry which is preliminary data.</text>
</comment>
<feature type="transmembrane region" description="Helical" evidence="6">
    <location>
        <begin position="39"/>
        <end position="64"/>
    </location>
</feature>
<dbReference type="PANTHER" id="PTHR11101">
    <property type="entry name" value="PHOSPHATE TRANSPORTER"/>
    <property type="match status" value="1"/>
</dbReference>
<feature type="transmembrane region" description="Helical" evidence="6">
    <location>
        <begin position="107"/>
        <end position="124"/>
    </location>
</feature>
<reference evidence="7" key="1">
    <citation type="submission" date="2023-05" db="EMBL/GenBank/DDBJ databases">
        <title>Cataloging the Phylogenetic Diversity of Human Bladder Bacteria.</title>
        <authorList>
            <person name="Du J."/>
        </authorList>
    </citation>
    <scope>NUCLEOTIDE SEQUENCE</scope>
    <source>
        <strain evidence="7">UMB9978</strain>
    </source>
</reference>
<dbReference type="GO" id="GO:0016020">
    <property type="term" value="C:membrane"/>
    <property type="evidence" value="ECO:0007669"/>
    <property type="project" value="UniProtKB-SubCell"/>
</dbReference>